<feature type="transmembrane region" description="Helical" evidence="1">
    <location>
        <begin position="307"/>
        <end position="329"/>
    </location>
</feature>
<accession>A0ABV2N4D5</accession>
<feature type="transmembrane region" description="Helical" evidence="1">
    <location>
        <begin position="175"/>
        <end position="196"/>
    </location>
</feature>
<comment type="caution">
    <text evidence="2">The sequence shown here is derived from an EMBL/GenBank/DDBJ whole genome shotgun (WGS) entry which is preliminary data.</text>
</comment>
<feature type="transmembrane region" description="Helical" evidence="1">
    <location>
        <begin position="94"/>
        <end position="112"/>
    </location>
</feature>
<feature type="transmembrane region" description="Helical" evidence="1">
    <location>
        <begin position="341"/>
        <end position="358"/>
    </location>
</feature>
<keyword evidence="1" id="KW-0812">Transmembrane</keyword>
<dbReference type="EMBL" id="JBEPML010000010">
    <property type="protein sequence ID" value="MET3792847.1"/>
    <property type="molecule type" value="Genomic_DNA"/>
</dbReference>
<feature type="transmembrane region" description="Helical" evidence="1">
    <location>
        <begin position="148"/>
        <end position="169"/>
    </location>
</feature>
<name>A0ABV2N4D5_9HYPH</name>
<feature type="transmembrane region" description="Helical" evidence="1">
    <location>
        <begin position="275"/>
        <end position="295"/>
    </location>
</feature>
<keyword evidence="1" id="KW-1133">Transmembrane helix</keyword>
<evidence type="ECO:0000313" key="3">
    <source>
        <dbReference type="Proteomes" id="UP001549076"/>
    </source>
</evidence>
<dbReference type="RefSeq" id="WP_354196224.1">
    <property type="nucleotide sequence ID" value="NZ_JBEPML010000010.1"/>
</dbReference>
<evidence type="ECO:0000256" key="1">
    <source>
        <dbReference type="SAM" id="Phobius"/>
    </source>
</evidence>
<dbReference type="InterPro" id="IPR010266">
    <property type="entry name" value="NnrS"/>
</dbReference>
<keyword evidence="3" id="KW-1185">Reference proteome</keyword>
<dbReference type="Proteomes" id="UP001549076">
    <property type="component" value="Unassembled WGS sequence"/>
</dbReference>
<organism evidence="2 3">
    <name type="scientific">Aquamicrobium terrae</name>
    <dbReference type="NCBI Taxonomy" id="1324945"/>
    <lineage>
        <taxon>Bacteria</taxon>
        <taxon>Pseudomonadati</taxon>
        <taxon>Pseudomonadota</taxon>
        <taxon>Alphaproteobacteria</taxon>
        <taxon>Hyphomicrobiales</taxon>
        <taxon>Phyllobacteriaceae</taxon>
        <taxon>Aquamicrobium</taxon>
    </lineage>
</organism>
<dbReference type="Pfam" id="PF05940">
    <property type="entry name" value="NnrS"/>
    <property type="match status" value="1"/>
</dbReference>
<evidence type="ECO:0000313" key="2">
    <source>
        <dbReference type="EMBL" id="MET3792847.1"/>
    </source>
</evidence>
<proteinExistence type="predicted"/>
<feature type="transmembrane region" description="Helical" evidence="1">
    <location>
        <begin position="118"/>
        <end position="136"/>
    </location>
</feature>
<reference evidence="2 3" key="1">
    <citation type="submission" date="2024-06" db="EMBL/GenBank/DDBJ databases">
        <title>Genomic Encyclopedia of Type Strains, Phase IV (KMG-IV): sequencing the most valuable type-strain genomes for metagenomic binning, comparative biology and taxonomic classification.</title>
        <authorList>
            <person name="Goeker M."/>
        </authorList>
    </citation>
    <scope>NUCLEOTIDE SEQUENCE [LARGE SCALE GENOMIC DNA]</scope>
    <source>
        <strain evidence="2 3">DSM 27865</strain>
    </source>
</reference>
<feature type="transmembrane region" description="Helical" evidence="1">
    <location>
        <begin position="21"/>
        <end position="44"/>
    </location>
</feature>
<keyword evidence="1" id="KW-0472">Membrane</keyword>
<feature type="transmembrane region" description="Helical" evidence="1">
    <location>
        <begin position="370"/>
        <end position="390"/>
    </location>
</feature>
<gene>
    <name evidence="2" type="ORF">ABID37_003070</name>
</gene>
<feature type="transmembrane region" description="Helical" evidence="1">
    <location>
        <begin position="64"/>
        <end position="82"/>
    </location>
</feature>
<protein>
    <submittedName>
        <fullName evidence="2">Uncharacterized protein involved in response to NO</fullName>
    </submittedName>
</protein>
<sequence length="404" mass="42286">MLAPAERLPPPPLSRILGDEGFRLFFPLGAIYAALWPLQWVLVFGLDLPLARSTPPGLWHAHEMIFGAFGAALIGFITTAVPEWTDTPKMQGRRLFTLAGLWGAGRLVGFFGADAASAIGAVADTAWLAALAVYVARVSVRKRTDRLLAFLFWISALLCAQLTVRYAFLTGDAELAQLLLHCAGLVFLGLLGLALARITVPVSNLVLDPSEETSPFRPHPGRRHLAPGLIVVAVAGELLGLSPAVNGFLMIAAGAAFMDRIGEAFIGRAALRAEILVLAGSSAFAGIGLLLVGAARLGAPFGEVPGLHMALMGGLGLGVLAVFAIAGLLHTGQKLVLPRAAKLAFLCGAAAVLLRVLPDLGLMPVLPGPPYAVASVLWAAAFLIWLAGYWPLLRDPDTLGGDGC</sequence>